<accession>A0A183FQP8</accession>
<dbReference type="Proteomes" id="UP000050761">
    <property type="component" value="Unassembled WGS sequence"/>
</dbReference>
<proteinExistence type="predicted"/>
<gene>
    <name evidence="2" type="ORF">HPBE_LOCUS10084</name>
</gene>
<name>A0A183FQP8_HELPZ</name>
<dbReference type="EMBL" id="UZAH01026642">
    <property type="protein sequence ID" value="VDO83545.1"/>
    <property type="molecule type" value="Genomic_DNA"/>
</dbReference>
<keyword evidence="3" id="KW-1185">Reference proteome</keyword>
<evidence type="ECO:0000313" key="4">
    <source>
        <dbReference type="WBParaSite" id="HPBE_0001008301-mRNA-1"/>
    </source>
</evidence>
<accession>A0A3P8CF71</accession>
<feature type="region of interest" description="Disordered" evidence="1">
    <location>
        <begin position="182"/>
        <end position="203"/>
    </location>
</feature>
<dbReference type="WBParaSite" id="HPBE_0001008301-mRNA-1">
    <property type="protein sequence ID" value="HPBE_0001008301-mRNA-1"/>
    <property type="gene ID" value="HPBE_0001008301"/>
</dbReference>
<reference evidence="2 3" key="1">
    <citation type="submission" date="2018-11" db="EMBL/GenBank/DDBJ databases">
        <authorList>
            <consortium name="Pathogen Informatics"/>
        </authorList>
    </citation>
    <scope>NUCLEOTIDE SEQUENCE [LARGE SCALE GENOMIC DNA]</scope>
</reference>
<dbReference type="AlphaFoldDB" id="A0A183FQP8"/>
<reference evidence="4" key="2">
    <citation type="submission" date="2019-09" db="UniProtKB">
        <authorList>
            <consortium name="WormBaseParasite"/>
        </authorList>
    </citation>
    <scope>IDENTIFICATION</scope>
</reference>
<evidence type="ECO:0000313" key="2">
    <source>
        <dbReference type="EMBL" id="VDO83545.1"/>
    </source>
</evidence>
<evidence type="ECO:0000256" key="1">
    <source>
        <dbReference type="SAM" id="MobiDB-lite"/>
    </source>
</evidence>
<sequence length="203" mass="22784">MQLKMAYDWDKGACKAPPKVGDRVHMKVPSEKQSSRNPKLANSWEGPYRVIESSDNSALLTFTQDNREPVHEANPHCGGTPTADRRDAAVFPLPYEDVDWTKMGGSFDTSLHRKGSLRPWSGPILQCWRAPHPATCLANDPHYKRTPFIGRKVVHYLEKMRQYVMRDILKVGKFGAASAELKQQGKKPNELAGDVMNTAKISP</sequence>
<evidence type="ECO:0000313" key="3">
    <source>
        <dbReference type="Proteomes" id="UP000050761"/>
    </source>
</evidence>
<protein>
    <submittedName>
        <fullName evidence="4">Reverse transcriptase domain-containing protein</fullName>
    </submittedName>
</protein>
<organism evidence="3 4">
    <name type="scientific">Heligmosomoides polygyrus</name>
    <name type="common">Parasitic roundworm</name>
    <dbReference type="NCBI Taxonomy" id="6339"/>
    <lineage>
        <taxon>Eukaryota</taxon>
        <taxon>Metazoa</taxon>
        <taxon>Ecdysozoa</taxon>
        <taxon>Nematoda</taxon>
        <taxon>Chromadorea</taxon>
        <taxon>Rhabditida</taxon>
        <taxon>Rhabditina</taxon>
        <taxon>Rhabditomorpha</taxon>
        <taxon>Strongyloidea</taxon>
        <taxon>Heligmosomidae</taxon>
        <taxon>Heligmosomoides</taxon>
    </lineage>
</organism>